<evidence type="ECO:0000256" key="1">
    <source>
        <dbReference type="ARBA" id="ARBA00004141"/>
    </source>
</evidence>
<dbReference type="RefSeq" id="WP_267771888.1">
    <property type="nucleotide sequence ID" value="NZ_JAPNKE010000002.1"/>
</dbReference>
<dbReference type="InterPro" id="IPR035952">
    <property type="entry name" value="Rhomboid-like_sf"/>
</dbReference>
<feature type="transmembrane region" description="Helical" evidence="7">
    <location>
        <begin position="105"/>
        <end position="124"/>
    </location>
</feature>
<dbReference type="InterPro" id="IPR022764">
    <property type="entry name" value="Peptidase_S54_rhomboid_dom"/>
</dbReference>
<keyword evidence="5 7" id="KW-1133">Transmembrane helix</keyword>
<dbReference type="EMBL" id="JAPNKE010000002">
    <property type="protein sequence ID" value="MCY1009230.1"/>
    <property type="molecule type" value="Genomic_DNA"/>
</dbReference>
<dbReference type="Gene3D" id="1.20.1540.10">
    <property type="entry name" value="Rhomboid-like"/>
    <property type="match status" value="1"/>
</dbReference>
<feature type="transmembrane region" description="Helical" evidence="7">
    <location>
        <begin position="21"/>
        <end position="46"/>
    </location>
</feature>
<evidence type="ECO:0000256" key="2">
    <source>
        <dbReference type="ARBA" id="ARBA00009045"/>
    </source>
</evidence>
<accession>A0A9X3ESU2</accession>
<reference evidence="9" key="1">
    <citation type="submission" date="2022-11" db="EMBL/GenBank/DDBJ databases">
        <title>Minimal conservation of predation-associated metabolite biosynthetic gene clusters underscores biosynthetic potential of Myxococcota including descriptions for ten novel species: Archangium lansinium sp. nov., Myxococcus landrumus sp. nov., Nannocystis bai.</title>
        <authorList>
            <person name="Ahearne A."/>
            <person name="Stevens C."/>
            <person name="Phillips K."/>
        </authorList>
    </citation>
    <scope>NUCLEOTIDE SEQUENCE</scope>
    <source>
        <strain evidence="9">Na p29</strain>
    </source>
</reference>
<feature type="transmembrane region" description="Helical" evidence="7">
    <location>
        <begin position="130"/>
        <end position="148"/>
    </location>
</feature>
<dbReference type="GO" id="GO:0004252">
    <property type="term" value="F:serine-type endopeptidase activity"/>
    <property type="evidence" value="ECO:0007669"/>
    <property type="project" value="InterPro"/>
</dbReference>
<dbReference type="FunFam" id="1.20.1540.10:FF:000027">
    <property type="entry name" value="Rhomboid family intramembrane serine protease"/>
    <property type="match status" value="1"/>
</dbReference>
<dbReference type="GO" id="GO:0006508">
    <property type="term" value="P:proteolysis"/>
    <property type="evidence" value="ECO:0007669"/>
    <property type="project" value="UniProtKB-KW"/>
</dbReference>
<keyword evidence="4" id="KW-0378">Hydrolase</keyword>
<feature type="domain" description="Peptidase S54 rhomboid" evidence="8">
    <location>
        <begin position="66"/>
        <end position="214"/>
    </location>
</feature>
<evidence type="ECO:0000313" key="10">
    <source>
        <dbReference type="Proteomes" id="UP001150924"/>
    </source>
</evidence>
<evidence type="ECO:0000256" key="5">
    <source>
        <dbReference type="ARBA" id="ARBA00022989"/>
    </source>
</evidence>
<proteinExistence type="inferred from homology"/>
<keyword evidence="6 7" id="KW-0472">Membrane</keyword>
<dbReference type="AlphaFoldDB" id="A0A9X3ESU2"/>
<sequence length="218" mass="23158">MTVDLAMIPLHDTIPARHAPMAVWGLIGANALVFALELGLSADALAALFDMFAAVPARLAGDAPPIWTLVTCMFLHGGWLHLLGNLWMLWIFGDNVEDRMGPGRFVAFYLLCGLLASASEVAAHPAASESVLGASGAIAGVMGAYLAMFPRGRIVMLVPLLFWPLYVTVSAFSFLLYWFVLQVLSGSLDAGTGGVAYAAHAGGFIAGLLLHRAFLRDE</sequence>
<organism evidence="9 10">
    <name type="scientific">Nannocystis pusilla</name>
    <dbReference type="NCBI Taxonomy" id="889268"/>
    <lineage>
        <taxon>Bacteria</taxon>
        <taxon>Pseudomonadati</taxon>
        <taxon>Myxococcota</taxon>
        <taxon>Polyangia</taxon>
        <taxon>Nannocystales</taxon>
        <taxon>Nannocystaceae</taxon>
        <taxon>Nannocystis</taxon>
    </lineage>
</organism>
<evidence type="ECO:0000313" key="9">
    <source>
        <dbReference type="EMBL" id="MCY1009230.1"/>
    </source>
</evidence>
<dbReference type="GO" id="GO:0016020">
    <property type="term" value="C:membrane"/>
    <property type="evidence" value="ECO:0007669"/>
    <property type="project" value="UniProtKB-SubCell"/>
</dbReference>
<dbReference type="PANTHER" id="PTHR43731">
    <property type="entry name" value="RHOMBOID PROTEASE"/>
    <property type="match status" value="1"/>
</dbReference>
<dbReference type="Pfam" id="PF01694">
    <property type="entry name" value="Rhomboid"/>
    <property type="match status" value="1"/>
</dbReference>
<protein>
    <submittedName>
        <fullName evidence="9">Rhomboid family intramembrane serine protease</fullName>
    </submittedName>
</protein>
<dbReference type="InterPro" id="IPR050925">
    <property type="entry name" value="Rhomboid_protease_S54"/>
</dbReference>
<comment type="similarity">
    <text evidence="2">Belongs to the peptidase S54 family.</text>
</comment>
<feature type="transmembrane region" description="Helical" evidence="7">
    <location>
        <begin position="66"/>
        <end position="93"/>
    </location>
</feature>
<dbReference type="PANTHER" id="PTHR43731:SF14">
    <property type="entry name" value="PRESENILIN-ASSOCIATED RHOMBOID-LIKE PROTEIN, MITOCHONDRIAL"/>
    <property type="match status" value="1"/>
</dbReference>
<evidence type="ECO:0000256" key="7">
    <source>
        <dbReference type="SAM" id="Phobius"/>
    </source>
</evidence>
<dbReference type="SUPFAM" id="SSF144091">
    <property type="entry name" value="Rhomboid-like"/>
    <property type="match status" value="1"/>
</dbReference>
<comment type="caution">
    <text evidence="9">The sequence shown here is derived from an EMBL/GenBank/DDBJ whole genome shotgun (WGS) entry which is preliminary data.</text>
</comment>
<evidence type="ECO:0000256" key="4">
    <source>
        <dbReference type="ARBA" id="ARBA00022801"/>
    </source>
</evidence>
<name>A0A9X3ESU2_9BACT</name>
<evidence type="ECO:0000256" key="3">
    <source>
        <dbReference type="ARBA" id="ARBA00022692"/>
    </source>
</evidence>
<feature type="transmembrane region" description="Helical" evidence="7">
    <location>
        <begin position="160"/>
        <end position="180"/>
    </location>
</feature>
<keyword evidence="3 7" id="KW-0812">Transmembrane</keyword>
<keyword evidence="10" id="KW-1185">Reference proteome</keyword>
<comment type="subcellular location">
    <subcellularLocation>
        <location evidence="1">Membrane</location>
        <topology evidence="1">Multi-pass membrane protein</topology>
    </subcellularLocation>
</comment>
<feature type="transmembrane region" description="Helical" evidence="7">
    <location>
        <begin position="195"/>
        <end position="215"/>
    </location>
</feature>
<keyword evidence="9" id="KW-0645">Protease</keyword>
<evidence type="ECO:0000259" key="8">
    <source>
        <dbReference type="Pfam" id="PF01694"/>
    </source>
</evidence>
<dbReference type="Proteomes" id="UP001150924">
    <property type="component" value="Unassembled WGS sequence"/>
</dbReference>
<evidence type="ECO:0000256" key="6">
    <source>
        <dbReference type="ARBA" id="ARBA00023136"/>
    </source>
</evidence>
<gene>
    <name evidence="9" type="ORF">OV079_27420</name>
</gene>